<evidence type="ECO:0000313" key="1">
    <source>
        <dbReference type="EMBL" id="KAI8535092.1"/>
    </source>
</evidence>
<accession>A0ACC0M3H5</accession>
<dbReference type="Proteomes" id="UP001062846">
    <property type="component" value="Chromosome 10"/>
</dbReference>
<reference evidence="1" key="1">
    <citation type="submission" date="2022-02" db="EMBL/GenBank/DDBJ databases">
        <title>Plant Genome Project.</title>
        <authorList>
            <person name="Zhang R.-G."/>
        </authorList>
    </citation>
    <scope>NUCLEOTIDE SEQUENCE</scope>
    <source>
        <strain evidence="1">AT1</strain>
    </source>
</reference>
<gene>
    <name evidence="1" type="ORF">RHMOL_Rhmol10G0148200</name>
</gene>
<comment type="caution">
    <text evidence="1">The sequence shown here is derived from an EMBL/GenBank/DDBJ whole genome shotgun (WGS) entry which is preliminary data.</text>
</comment>
<sequence length="97" mass="10620">MRVGGAGVAGSPRAAALPFLLHGRRRPTFRCYSSSSSDHVSFIKDVAATQPPEHLPHLLKMLQSTHIYEVPTPLEVDVLQCRTQGHGGDTYGTWRVP</sequence>
<dbReference type="EMBL" id="CM046397">
    <property type="protein sequence ID" value="KAI8535092.1"/>
    <property type="molecule type" value="Genomic_DNA"/>
</dbReference>
<proteinExistence type="predicted"/>
<keyword evidence="2" id="KW-1185">Reference proteome</keyword>
<evidence type="ECO:0000313" key="2">
    <source>
        <dbReference type="Proteomes" id="UP001062846"/>
    </source>
</evidence>
<name>A0ACC0M3H5_RHOML</name>
<protein>
    <submittedName>
        <fullName evidence="1">Uncharacterized protein</fullName>
    </submittedName>
</protein>
<organism evidence="1 2">
    <name type="scientific">Rhododendron molle</name>
    <name type="common">Chinese azalea</name>
    <name type="synonym">Azalea mollis</name>
    <dbReference type="NCBI Taxonomy" id="49168"/>
    <lineage>
        <taxon>Eukaryota</taxon>
        <taxon>Viridiplantae</taxon>
        <taxon>Streptophyta</taxon>
        <taxon>Embryophyta</taxon>
        <taxon>Tracheophyta</taxon>
        <taxon>Spermatophyta</taxon>
        <taxon>Magnoliopsida</taxon>
        <taxon>eudicotyledons</taxon>
        <taxon>Gunneridae</taxon>
        <taxon>Pentapetalae</taxon>
        <taxon>asterids</taxon>
        <taxon>Ericales</taxon>
        <taxon>Ericaceae</taxon>
        <taxon>Ericoideae</taxon>
        <taxon>Rhodoreae</taxon>
        <taxon>Rhododendron</taxon>
    </lineage>
</organism>